<evidence type="ECO:0000256" key="1">
    <source>
        <dbReference type="SAM" id="MobiDB-lite"/>
    </source>
</evidence>
<name>A0AAN9SDW4_PSOTE</name>
<dbReference type="EMBL" id="JAYMYS010000005">
    <property type="protein sequence ID" value="KAK7393305.1"/>
    <property type="molecule type" value="Genomic_DNA"/>
</dbReference>
<dbReference type="AlphaFoldDB" id="A0AAN9SDW4"/>
<comment type="caution">
    <text evidence="2">The sequence shown here is derived from an EMBL/GenBank/DDBJ whole genome shotgun (WGS) entry which is preliminary data.</text>
</comment>
<organism evidence="2 3">
    <name type="scientific">Psophocarpus tetragonolobus</name>
    <name type="common">Winged bean</name>
    <name type="synonym">Dolichos tetragonolobus</name>
    <dbReference type="NCBI Taxonomy" id="3891"/>
    <lineage>
        <taxon>Eukaryota</taxon>
        <taxon>Viridiplantae</taxon>
        <taxon>Streptophyta</taxon>
        <taxon>Embryophyta</taxon>
        <taxon>Tracheophyta</taxon>
        <taxon>Spermatophyta</taxon>
        <taxon>Magnoliopsida</taxon>
        <taxon>eudicotyledons</taxon>
        <taxon>Gunneridae</taxon>
        <taxon>Pentapetalae</taxon>
        <taxon>rosids</taxon>
        <taxon>fabids</taxon>
        <taxon>Fabales</taxon>
        <taxon>Fabaceae</taxon>
        <taxon>Papilionoideae</taxon>
        <taxon>50 kb inversion clade</taxon>
        <taxon>NPAAA clade</taxon>
        <taxon>indigoferoid/millettioid clade</taxon>
        <taxon>Phaseoleae</taxon>
        <taxon>Psophocarpus</taxon>
    </lineage>
</organism>
<evidence type="ECO:0000313" key="2">
    <source>
        <dbReference type="EMBL" id="KAK7393305.1"/>
    </source>
</evidence>
<dbReference type="Proteomes" id="UP001386955">
    <property type="component" value="Unassembled WGS sequence"/>
</dbReference>
<feature type="compositionally biased region" description="Low complexity" evidence="1">
    <location>
        <begin position="261"/>
        <end position="270"/>
    </location>
</feature>
<reference evidence="2 3" key="1">
    <citation type="submission" date="2024-01" db="EMBL/GenBank/DDBJ databases">
        <title>The genomes of 5 underutilized Papilionoideae crops provide insights into root nodulation and disease resistanc.</title>
        <authorList>
            <person name="Jiang F."/>
        </authorList>
    </citation>
    <scope>NUCLEOTIDE SEQUENCE [LARGE SCALE GENOMIC DNA]</scope>
    <source>
        <strain evidence="2">DUOXIRENSHENG_FW03</strain>
        <tissue evidence="2">Leaves</tissue>
    </source>
</reference>
<feature type="compositionally biased region" description="Basic and acidic residues" evidence="1">
    <location>
        <begin position="243"/>
        <end position="260"/>
    </location>
</feature>
<sequence length="397" mass="43711">MEATRQCACLFLLSKGMTLETADGKCVIIGDFVNEQCTFENGFTRGVENSIFNSLASQKGDPGDYELSFPLNERNLSKEMGGVKVACSSGGKRHSTRLHGVKVCRRSRLVLEVFRSIQIMRTILQWHWRIVMQRDGKRPETTIQSQLKSEYSNDALGKDVVLGCTILKYAGRRSRLVLEHPDNGVNSISGALENCDEERQKRQAAPIQSQLRSEYSNDLDILIAIAGVENCIPTSLASQKEVLGVHEKSSRGGPPKHPDNENSASASLENSDVEGLKSHATPIQFSRVVGFQKIQIWYVASTSLRVLVQSSNQIPIYNGVCVSLISPCRGSSPPSLSSRNSSSGFKFSVNHEIASRLETLTNNIVASGNNSRNFHGGAEEEDALNAEYNWLDLSNFL</sequence>
<accession>A0AAN9SDW4</accession>
<keyword evidence="3" id="KW-1185">Reference proteome</keyword>
<gene>
    <name evidence="2" type="ORF">VNO78_21857</name>
</gene>
<feature type="region of interest" description="Disordered" evidence="1">
    <location>
        <begin position="243"/>
        <end position="273"/>
    </location>
</feature>
<evidence type="ECO:0000313" key="3">
    <source>
        <dbReference type="Proteomes" id="UP001386955"/>
    </source>
</evidence>
<protein>
    <submittedName>
        <fullName evidence="2">Uncharacterized protein</fullName>
    </submittedName>
</protein>
<proteinExistence type="predicted"/>